<organism evidence="1 2">
    <name type="scientific">Trichostrongylus colubriformis</name>
    <name type="common">Black scour worm</name>
    <dbReference type="NCBI Taxonomy" id="6319"/>
    <lineage>
        <taxon>Eukaryota</taxon>
        <taxon>Metazoa</taxon>
        <taxon>Ecdysozoa</taxon>
        <taxon>Nematoda</taxon>
        <taxon>Chromadorea</taxon>
        <taxon>Rhabditida</taxon>
        <taxon>Rhabditina</taxon>
        <taxon>Rhabditomorpha</taxon>
        <taxon>Strongyloidea</taxon>
        <taxon>Trichostrongylidae</taxon>
        <taxon>Trichostrongylus</taxon>
    </lineage>
</organism>
<dbReference type="EMBL" id="WIXE01024031">
    <property type="protein sequence ID" value="KAK5965981.1"/>
    <property type="molecule type" value="Genomic_DNA"/>
</dbReference>
<protein>
    <submittedName>
        <fullName evidence="1">Uncharacterized protein</fullName>
    </submittedName>
</protein>
<name>A0AAN8EQ12_TRICO</name>
<dbReference type="AlphaFoldDB" id="A0AAN8EQ12"/>
<accession>A0AAN8EQ12</accession>
<keyword evidence="2" id="KW-1185">Reference proteome</keyword>
<evidence type="ECO:0000313" key="1">
    <source>
        <dbReference type="EMBL" id="KAK5965981.1"/>
    </source>
</evidence>
<reference evidence="1 2" key="1">
    <citation type="submission" date="2019-10" db="EMBL/GenBank/DDBJ databases">
        <title>Assembly and Annotation for the nematode Trichostrongylus colubriformis.</title>
        <authorList>
            <person name="Martin J."/>
        </authorList>
    </citation>
    <scope>NUCLEOTIDE SEQUENCE [LARGE SCALE GENOMIC DNA]</scope>
    <source>
        <strain evidence="1">G859</strain>
        <tissue evidence="1">Whole worm</tissue>
    </source>
</reference>
<evidence type="ECO:0000313" key="2">
    <source>
        <dbReference type="Proteomes" id="UP001331761"/>
    </source>
</evidence>
<dbReference type="Proteomes" id="UP001331761">
    <property type="component" value="Unassembled WGS sequence"/>
</dbReference>
<gene>
    <name evidence="1" type="ORF">GCK32_006308</name>
</gene>
<proteinExistence type="predicted"/>
<sequence>MFQFFSKVFQRRKRVVSDDDARMDRRYDYIRPIKIRKVDNESDTDRQCCLARLDLNRVRPSISTIPEERTDDIVSNYPRRNGRSYSCGEFSIMREISLQSSDFITDQKGSEDAFSLNGDFKMSVVRTSTPISHVKTFDFDKHFYGVSIILPEGYSARLKGPRAQESSGDVVRALEIQSTFEVSPASSSRT</sequence>
<comment type="caution">
    <text evidence="1">The sequence shown here is derived from an EMBL/GenBank/DDBJ whole genome shotgun (WGS) entry which is preliminary data.</text>
</comment>